<gene>
    <name evidence="2" type="ORF">FKZ59_08345</name>
</gene>
<evidence type="ECO:0000313" key="3">
    <source>
        <dbReference type="Proteomes" id="UP000315753"/>
    </source>
</evidence>
<dbReference type="PRINTS" id="PR00111">
    <property type="entry name" value="ABHYDROLASE"/>
</dbReference>
<evidence type="ECO:0000259" key="1">
    <source>
        <dbReference type="Pfam" id="PF00561"/>
    </source>
</evidence>
<dbReference type="AlphaFoldDB" id="A0A540V1W8"/>
<name>A0A540V1W8_9BACL</name>
<organism evidence="2 3">
    <name type="scientific">Ureibacillus terrenus</name>
    <dbReference type="NCBI Taxonomy" id="118246"/>
    <lineage>
        <taxon>Bacteria</taxon>
        <taxon>Bacillati</taxon>
        <taxon>Bacillota</taxon>
        <taxon>Bacilli</taxon>
        <taxon>Bacillales</taxon>
        <taxon>Caryophanaceae</taxon>
        <taxon>Ureibacillus</taxon>
    </lineage>
</organism>
<dbReference type="PRINTS" id="PR00412">
    <property type="entry name" value="EPOXHYDRLASE"/>
</dbReference>
<evidence type="ECO:0000313" key="2">
    <source>
        <dbReference type="EMBL" id="TQE90752.1"/>
    </source>
</evidence>
<dbReference type="PANTHER" id="PTHR43689">
    <property type="entry name" value="HYDROLASE"/>
    <property type="match status" value="1"/>
</dbReference>
<dbReference type="Proteomes" id="UP000315753">
    <property type="component" value="Unassembled WGS sequence"/>
</dbReference>
<dbReference type="Gene3D" id="3.40.50.1820">
    <property type="entry name" value="alpha/beta hydrolase"/>
    <property type="match status" value="1"/>
</dbReference>
<dbReference type="SUPFAM" id="SSF53474">
    <property type="entry name" value="alpha/beta-Hydrolases"/>
    <property type="match status" value="1"/>
</dbReference>
<comment type="caution">
    <text evidence="2">The sequence shown here is derived from an EMBL/GenBank/DDBJ whole genome shotgun (WGS) entry which is preliminary data.</text>
</comment>
<dbReference type="InterPro" id="IPR000073">
    <property type="entry name" value="AB_hydrolase_1"/>
</dbReference>
<sequence>MKFTKYILFIKRKTATETGGVKVSIFEGFHSSYVLANGVKTHYSWAGTEGPAVILLHGAGPGACGAAGWRFMLPALAKAGFRAYAVDQLSMGFTDTRPHAWPVNGHQSLVDHVHDFIEALCLDEVSLVGNSQGAYVAAKYAIDHPEKVNKVVLIGSNTIYQAMQEVPERKLRSFFEVIGYDYTEESLRKFLYRNSSPDTPIPEELIQLRHKAATRPGVKEANDAFDAYIKRMNEEPKLWDRFCIKDSLPKLKIPGLFIWGKQDNIAPVETAYKLEKLLLNFRFEYIENCGHQAQTDQPEVVNRLVIDFLTADKSQGVTIE</sequence>
<proteinExistence type="predicted"/>
<dbReference type="InterPro" id="IPR000639">
    <property type="entry name" value="Epox_hydrolase-like"/>
</dbReference>
<dbReference type="EMBL" id="VIGD01000009">
    <property type="protein sequence ID" value="TQE90752.1"/>
    <property type="molecule type" value="Genomic_DNA"/>
</dbReference>
<accession>A0A540V1W8</accession>
<keyword evidence="2" id="KW-0378">Hydrolase</keyword>
<feature type="domain" description="AB hydrolase-1" evidence="1">
    <location>
        <begin position="51"/>
        <end position="156"/>
    </location>
</feature>
<dbReference type="InterPro" id="IPR029058">
    <property type="entry name" value="AB_hydrolase_fold"/>
</dbReference>
<dbReference type="GO" id="GO:0016787">
    <property type="term" value="F:hydrolase activity"/>
    <property type="evidence" value="ECO:0007669"/>
    <property type="project" value="UniProtKB-KW"/>
</dbReference>
<keyword evidence="3" id="KW-1185">Reference proteome</keyword>
<reference evidence="2 3" key="1">
    <citation type="submission" date="2019-06" db="EMBL/GenBank/DDBJ databases">
        <title>Genome sequence of Ureibacillus terrenus.</title>
        <authorList>
            <person name="Maclea K.S."/>
            <person name="Simoes M."/>
        </authorList>
    </citation>
    <scope>NUCLEOTIDE SEQUENCE [LARGE SCALE GENOMIC DNA]</scope>
    <source>
        <strain evidence="2 3">ATCC BAA-384</strain>
    </source>
</reference>
<dbReference type="Pfam" id="PF00561">
    <property type="entry name" value="Abhydrolase_1"/>
    <property type="match status" value="1"/>
</dbReference>
<dbReference type="OrthoDB" id="9773293at2"/>
<protein>
    <submittedName>
        <fullName evidence="2">Alpha/beta hydrolase</fullName>
    </submittedName>
</protein>
<dbReference type="PANTHER" id="PTHR43689:SF8">
    <property type="entry name" value="ALPHA_BETA-HYDROLASES SUPERFAMILY PROTEIN"/>
    <property type="match status" value="1"/>
</dbReference>